<dbReference type="Proteomes" id="UP001371218">
    <property type="component" value="Unassembled WGS sequence"/>
</dbReference>
<accession>A0ABU9BK80</accession>
<evidence type="ECO:0000313" key="2">
    <source>
        <dbReference type="Proteomes" id="UP001371218"/>
    </source>
</evidence>
<name>A0ABU9BK80_9BURK</name>
<dbReference type="GO" id="GO:0016829">
    <property type="term" value="F:lyase activity"/>
    <property type="evidence" value="ECO:0007669"/>
    <property type="project" value="UniProtKB-KW"/>
</dbReference>
<proteinExistence type="predicted"/>
<sequence>MSMTTVADKAALFRQLHARSGVFVMPNPWDAGSAKLLAGLGFEALATSSAASAMSMGRTDYQLTLDDALAHARAIVEATDLPVSADLENGFGHAPEVVAQTIRLAGEVGLAGGSIEDASQQAGEPIYPLSQAAERVAAAVEAARSMGRPFTLTARAENFLNGRPDLDDTIRRLQAFEAAGADVLFAPGLPSLDAVKTVCSAVAKPVSFMVGIPGKSFSVAELEAAGVKRISLATSLYRAAMNGLKAAAEEIRRDGTFGYLSLR</sequence>
<keyword evidence="1" id="KW-0456">Lyase</keyword>
<comment type="caution">
    <text evidence="1">The sequence shown here is derived from an EMBL/GenBank/DDBJ whole genome shotgun (WGS) entry which is preliminary data.</text>
</comment>
<organism evidence="1 2">
    <name type="scientific">Ideonella lacteola</name>
    <dbReference type="NCBI Taxonomy" id="2984193"/>
    <lineage>
        <taxon>Bacteria</taxon>
        <taxon>Pseudomonadati</taxon>
        <taxon>Pseudomonadota</taxon>
        <taxon>Betaproteobacteria</taxon>
        <taxon>Burkholderiales</taxon>
        <taxon>Sphaerotilaceae</taxon>
        <taxon>Ideonella</taxon>
    </lineage>
</organism>
<keyword evidence="2" id="KW-1185">Reference proteome</keyword>
<dbReference type="InterPro" id="IPR015813">
    <property type="entry name" value="Pyrv/PenolPyrv_kinase-like_dom"/>
</dbReference>
<dbReference type="EMBL" id="JBBUTG010000002">
    <property type="protein sequence ID" value="MEK8029898.1"/>
    <property type="molecule type" value="Genomic_DNA"/>
</dbReference>
<reference evidence="1 2" key="1">
    <citation type="submission" date="2024-04" db="EMBL/GenBank/DDBJ databases">
        <title>Novel species of the genus Ideonella isolated from streams.</title>
        <authorList>
            <person name="Lu H."/>
        </authorList>
    </citation>
    <scope>NUCLEOTIDE SEQUENCE [LARGE SCALE GENOMIC DNA]</scope>
    <source>
        <strain evidence="1 2">DXS29W</strain>
    </source>
</reference>
<dbReference type="RefSeq" id="WP_341424259.1">
    <property type="nucleotide sequence ID" value="NZ_JBBUTG010000002.1"/>
</dbReference>
<dbReference type="InterPro" id="IPR039556">
    <property type="entry name" value="ICL/PEPM"/>
</dbReference>
<dbReference type="Gene3D" id="3.20.20.60">
    <property type="entry name" value="Phosphoenolpyruvate-binding domains"/>
    <property type="match status" value="1"/>
</dbReference>
<dbReference type="SUPFAM" id="SSF51621">
    <property type="entry name" value="Phosphoenolpyruvate/pyruvate domain"/>
    <property type="match status" value="1"/>
</dbReference>
<dbReference type="CDD" id="cd00377">
    <property type="entry name" value="ICL_PEPM"/>
    <property type="match status" value="1"/>
</dbReference>
<evidence type="ECO:0000313" key="1">
    <source>
        <dbReference type="EMBL" id="MEK8029898.1"/>
    </source>
</evidence>
<dbReference type="PANTHER" id="PTHR42905:SF16">
    <property type="entry name" value="CARBOXYPHOSPHONOENOLPYRUVATE PHOSPHONOMUTASE-LIKE PROTEIN (AFU_ORTHOLOGUE AFUA_5G07230)"/>
    <property type="match status" value="1"/>
</dbReference>
<protein>
    <submittedName>
        <fullName evidence="1">Isocitrate lyase/phosphoenolpyruvate mutase family protein</fullName>
    </submittedName>
</protein>
<dbReference type="PANTHER" id="PTHR42905">
    <property type="entry name" value="PHOSPHOENOLPYRUVATE CARBOXYLASE"/>
    <property type="match status" value="1"/>
</dbReference>
<gene>
    <name evidence="1" type="ORF">AACH06_03610</name>
</gene>
<dbReference type="Pfam" id="PF13714">
    <property type="entry name" value="PEP_mutase"/>
    <property type="match status" value="1"/>
</dbReference>
<dbReference type="InterPro" id="IPR040442">
    <property type="entry name" value="Pyrv_kinase-like_dom_sf"/>
</dbReference>